<evidence type="ECO:0000259" key="16">
    <source>
        <dbReference type="Pfam" id="PF00905"/>
    </source>
</evidence>
<keyword evidence="12 15" id="KW-0472">Membrane</keyword>
<dbReference type="GO" id="GO:0008658">
    <property type="term" value="F:penicillin binding"/>
    <property type="evidence" value="ECO:0007669"/>
    <property type="project" value="InterPro"/>
</dbReference>
<keyword evidence="5" id="KW-0121">Carboxypeptidase</keyword>
<evidence type="ECO:0000256" key="12">
    <source>
        <dbReference type="ARBA" id="ARBA00023136"/>
    </source>
</evidence>
<keyword evidence="10" id="KW-0573">Peptidoglycan synthesis</keyword>
<keyword evidence="4" id="KW-0997">Cell inner membrane</keyword>
<dbReference type="GO" id="GO:0008360">
    <property type="term" value="P:regulation of cell shape"/>
    <property type="evidence" value="ECO:0007669"/>
    <property type="project" value="UniProtKB-KW"/>
</dbReference>
<dbReference type="GO" id="GO:0071972">
    <property type="term" value="F:peptidoglycan L,D-transpeptidase activity"/>
    <property type="evidence" value="ECO:0007669"/>
    <property type="project" value="TreeGrafter"/>
</dbReference>
<evidence type="ECO:0000256" key="4">
    <source>
        <dbReference type="ARBA" id="ARBA00022519"/>
    </source>
</evidence>
<dbReference type="Proteomes" id="UP000037046">
    <property type="component" value="Unassembled WGS sequence"/>
</dbReference>
<dbReference type="GO" id="GO:0071555">
    <property type="term" value="P:cell wall organization"/>
    <property type="evidence" value="ECO:0007669"/>
    <property type="project" value="UniProtKB-KW"/>
</dbReference>
<keyword evidence="11 15" id="KW-1133">Transmembrane helix</keyword>
<evidence type="ECO:0000256" key="10">
    <source>
        <dbReference type="ARBA" id="ARBA00022984"/>
    </source>
</evidence>
<sequence>MRRPTRDTAESQRRITRRGLVIGGLQAGVMTALALRMRHLQLEQADQFRLLADENRINIQLLPPARGRVFDRNGQIIAENIPSYRITMIREQAGDVDAVIARLARLVELDPGELEKARRDLRDLRGDTPVTVADRVTWEAISRVAVNAPALPGVMPEVGLSRRYPLRDDYAHVVGYVGAVSDKDLERIEAPEALLRLPRFQIGKIGLEARREDLLRGTAGSRRVEVNAAGRIMRELDRQEGQPGADIQITLDNELQGYTHARLKGESAAAVVIDCESGDVLVSASSPSYDPNLFVRGISVANYRALLENPYRPLPNKAVQGIYPPGSTFKMVTALAALEDGQIDINETVYCPGHKEISGRRFHCWKRGGHGNVDFHRSLRESCDVYYYELALRTGIEKISAMAERLGLGEQFDLPMTSVAQGLVPTRQWKLANRGQPWVVGDSINASIGQGFVLASPMQLAVMTARLATSRQITPRLVKSIDGVEQPSGRGEDLDLNENNLREVRRAMYAVSNSNRGTAYRSRIVEDAMRMAGKTGTSQVRNISSGERATGVLNNNALPRTQRDHALFVDYAPYDAPKYAVAVIVEHGGGGSTAAAPIARDITLQALYGGDPPLEAYPTADRPRIRTQQEELRQQRLRPGAGEKDRA</sequence>
<dbReference type="OrthoDB" id="9766847at2"/>
<dbReference type="EMBL" id="LGVV01000035">
    <property type="protein sequence ID" value="KNX40949.1"/>
    <property type="molecule type" value="Genomic_DNA"/>
</dbReference>
<evidence type="ECO:0000313" key="18">
    <source>
        <dbReference type="EMBL" id="KNX40949.1"/>
    </source>
</evidence>
<reference evidence="19" key="1">
    <citation type="submission" date="2015-07" db="EMBL/GenBank/DDBJ databases">
        <title>Draft Genome Sequence of Roseovarius tolerans EL-164, a producer of N-Acylated Alanine Methyl Esters (NAMEs).</title>
        <authorList>
            <person name="Voget S."/>
            <person name="Bruns H."/>
            <person name="Wagner-Doebler I."/>
            <person name="Schulz S."/>
            <person name="Daniel R."/>
        </authorList>
    </citation>
    <scope>NUCLEOTIDE SEQUENCE [LARGE SCALE GENOMIC DNA]</scope>
    <source>
        <strain evidence="19">EL-164</strain>
    </source>
</reference>
<dbReference type="InterPro" id="IPR012338">
    <property type="entry name" value="Beta-lactam/transpept-like"/>
</dbReference>
<evidence type="ECO:0000256" key="13">
    <source>
        <dbReference type="ARBA" id="ARBA00023316"/>
    </source>
</evidence>
<evidence type="ECO:0000256" key="5">
    <source>
        <dbReference type="ARBA" id="ARBA00022645"/>
    </source>
</evidence>
<dbReference type="PANTHER" id="PTHR30627">
    <property type="entry name" value="PEPTIDOGLYCAN D,D-TRANSPEPTIDASE"/>
    <property type="match status" value="1"/>
</dbReference>
<dbReference type="GO" id="GO:0006508">
    <property type="term" value="P:proteolysis"/>
    <property type="evidence" value="ECO:0007669"/>
    <property type="project" value="UniProtKB-KW"/>
</dbReference>
<evidence type="ECO:0000259" key="17">
    <source>
        <dbReference type="Pfam" id="PF03717"/>
    </source>
</evidence>
<evidence type="ECO:0000256" key="7">
    <source>
        <dbReference type="ARBA" id="ARBA00022692"/>
    </source>
</evidence>
<name>A0A0L6CT76_9RHOB</name>
<accession>A0A0L6CT76</accession>
<feature type="transmembrane region" description="Helical" evidence="15">
    <location>
        <begin position="20"/>
        <end position="37"/>
    </location>
</feature>
<organism evidence="18 19">
    <name type="scientific">Roseovarius tolerans</name>
    <dbReference type="NCBI Taxonomy" id="74031"/>
    <lineage>
        <taxon>Bacteria</taxon>
        <taxon>Pseudomonadati</taxon>
        <taxon>Pseudomonadota</taxon>
        <taxon>Alphaproteobacteria</taxon>
        <taxon>Rhodobacterales</taxon>
        <taxon>Roseobacteraceae</taxon>
        <taxon>Roseovarius</taxon>
    </lineage>
</organism>
<dbReference type="GO" id="GO:0005886">
    <property type="term" value="C:plasma membrane"/>
    <property type="evidence" value="ECO:0007669"/>
    <property type="project" value="UniProtKB-SubCell"/>
</dbReference>
<keyword evidence="19" id="KW-1185">Reference proteome</keyword>
<evidence type="ECO:0000256" key="9">
    <source>
        <dbReference type="ARBA" id="ARBA00022960"/>
    </source>
</evidence>
<dbReference type="Gene3D" id="3.40.710.10">
    <property type="entry name" value="DD-peptidase/beta-lactamase superfamily"/>
    <property type="match status" value="1"/>
</dbReference>
<feature type="domain" description="Penicillin-binding protein dimerisation" evidence="17">
    <location>
        <begin position="63"/>
        <end position="236"/>
    </location>
</feature>
<keyword evidence="9" id="KW-0133">Cell shape</keyword>
<dbReference type="SUPFAM" id="SSF56519">
    <property type="entry name" value="Penicillin binding protein dimerisation domain"/>
    <property type="match status" value="1"/>
</dbReference>
<dbReference type="InterPro" id="IPR001460">
    <property type="entry name" value="PCN-bd_Tpept"/>
</dbReference>
<protein>
    <submittedName>
        <fullName evidence="18">Stage V sporulation protein D</fullName>
    </submittedName>
</protein>
<dbReference type="InterPro" id="IPR017790">
    <property type="entry name" value="Penicillin-binding_protein_2"/>
</dbReference>
<keyword evidence="13" id="KW-0961">Cell wall biogenesis/degradation</keyword>
<dbReference type="Gene3D" id="3.90.1310.10">
    <property type="entry name" value="Penicillin-binding protein 2a (Domain 2)"/>
    <property type="match status" value="1"/>
</dbReference>
<dbReference type="GO" id="GO:0009002">
    <property type="term" value="F:serine-type D-Ala-D-Ala carboxypeptidase activity"/>
    <property type="evidence" value="ECO:0007669"/>
    <property type="project" value="InterPro"/>
</dbReference>
<feature type="domain" description="Penicillin-binding protein transpeptidase" evidence="16">
    <location>
        <begin position="269"/>
        <end position="602"/>
    </location>
</feature>
<dbReference type="Pfam" id="PF03717">
    <property type="entry name" value="PBP_dimer"/>
    <property type="match status" value="1"/>
</dbReference>
<dbReference type="InterPro" id="IPR036138">
    <property type="entry name" value="PBP_dimer_sf"/>
</dbReference>
<proteinExistence type="predicted"/>
<dbReference type="InterPro" id="IPR050515">
    <property type="entry name" value="Beta-lactam/transpept"/>
</dbReference>
<feature type="region of interest" description="Disordered" evidence="14">
    <location>
        <begin position="613"/>
        <end position="647"/>
    </location>
</feature>
<comment type="subcellular location">
    <subcellularLocation>
        <location evidence="2">Cell membrane</location>
    </subcellularLocation>
    <subcellularLocation>
        <location evidence="1">Membrane</location>
        <topology evidence="1">Single-pass membrane protein</topology>
    </subcellularLocation>
</comment>
<dbReference type="InterPro" id="IPR005311">
    <property type="entry name" value="PBP_dimer"/>
</dbReference>
<evidence type="ECO:0000256" key="15">
    <source>
        <dbReference type="SAM" id="Phobius"/>
    </source>
</evidence>
<dbReference type="PANTHER" id="PTHR30627:SF2">
    <property type="entry name" value="PEPTIDOGLYCAN D,D-TRANSPEPTIDASE MRDA"/>
    <property type="match status" value="1"/>
</dbReference>
<dbReference type="Gene3D" id="3.30.1390.30">
    <property type="entry name" value="Penicillin-binding protein 2a, domain 3"/>
    <property type="match status" value="1"/>
</dbReference>
<feature type="compositionally biased region" description="Basic and acidic residues" evidence="14">
    <location>
        <begin position="621"/>
        <end position="634"/>
    </location>
</feature>
<evidence type="ECO:0000256" key="8">
    <source>
        <dbReference type="ARBA" id="ARBA00022801"/>
    </source>
</evidence>
<keyword evidence="7 15" id="KW-0812">Transmembrane</keyword>
<dbReference type="GO" id="GO:0009252">
    <property type="term" value="P:peptidoglycan biosynthetic process"/>
    <property type="evidence" value="ECO:0007669"/>
    <property type="project" value="UniProtKB-KW"/>
</dbReference>
<keyword evidence="6" id="KW-0645">Protease</keyword>
<dbReference type="NCBIfam" id="TIGR03423">
    <property type="entry name" value="pbp2_mrdA"/>
    <property type="match status" value="1"/>
</dbReference>
<evidence type="ECO:0000313" key="19">
    <source>
        <dbReference type="Proteomes" id="UP000037046"/>
    </source>
</evidence>
<dbReference type="AlphaFoldDB" id="A0A0L6CT76"/>
<dbReference type="RefSeq" id="WP_050663358.1">
    <property type="nucleotide sequence ID" value="NZ_CP118494.1"/>
</dbReference>
<dbReference type="Pfam" id="PF00905">
    <property type="entry name" value="Transpeptidase"/>
    <property type="match status" value="1"/>
</dbReference>
<dbReference type="STRING" id="74031.SAMN04488077_10662"/>
<evidence type="ECO:0000256" key="1">
    <source>
        <dbReference type="ARBA" id="ARBA00004167"/>
    </source>
</evidence>
<comment type="caution">
    <text evidence="18">The sequence shown here is derived from an EMBL/GenBank/DDBJ whole genome shotgun (WGS) entry which is preliminary data.</text>
</comment>
<keyword evidence="8" id="KW-0378">Hydrolase</keyword>
<evidence type="ECO:0000256" key="14">
    <source>
        <dbReference type="SAM" id="MobiDB-lite"/>
    </source>
</evidence>
<evidence type="ECO:0000256" key="3">
    <source>
        <dbReference type="ARBA" id="ARBA00022475"/>
    </source>
</evidence>
<evidence type="ECO:0000256" key="2">
    <source>
        <dbReference type="ARBA" id="ARBA00004236"/>
    </source>
</evidence>
<gene>
    <name evidence="18" type="primary">spoVD</name>
    <name evidence="18" type="ORF">ROTO_24870</name>
</gene>
<evidence type="ECO:0000256" key="6">
    <source>
        <dbReference type="ARBA" id="ARBA00022670"/>
    </source>
</evidence>
<dbReference type="SUPFAM" id="SSF56601">
    <property type="entry name" value="beta-lactamase/transpeptidase-like"/>
    <property type="match status" value="1"/>
</dbReference>
<evidence type="ECO:0000256" key="11">
    <source>
        <dbReference type="ARBA" id="ARBA00022989"/>
    </source>
</evidence>
<dbReference type="PATRIC" id="fig|74031.6.peg.2540"/>
<keyword evidence="3" id="KW-1003">Cell membrane</keyword>